<organism evidence="2">
    <name type="scientific">marine sediment metagenome</name>
    <dbReference type="NCBI Taxonomy" id="412755"/>
    <lineage>
        <taxon>unclassified sequences</taxon>
        <taxon>metagenomes</taxon>
        <taxon>ecological metagenomes</taxon>
    </lineage>
</organism>
<gene>
    <name evidence="2" type="ORF">LCGC14_0623830</name>
</gene>
<feature type="domain" description="DUF4145" evidence="1">
    <location>
        <begin position="126"/>
        <end position="197"/>
    </location>
</feature>
<dbReference type="EMBL" id="LAZR01001068">
    <property type="protein sequence ID" value="KKN51327.1"/>
    <property type="molecule type" value="Genomic_DNA"/>
</dbReference>
<sequence length="230" mass="26199">MFDSFKRINDFDDRKKLQCNECRRQTIHALEARCVGRWDEDHQHGHIYGWTNFSLYRCGACDEVCFEKAAFFSEQYDCDHEGNTFPIPDEIQFPPPSSADFAFDTDFTPNDLNELIEEMLYALAGSKLKLATVALRMVVEFIVTDTKCAGRGLQKKIDALYSKGHVNDVQLALLHTIRKRGNAGAHERIAMTRNEMVAGISVINLLLEKLYNGPSREADVIKKANQAFKE</sequence>
<protein>
    <recommendedName>
        <fullName evidence="1">DUF4145 domain-containing protein</fullName>
    </recommendedName>
</protein>
<comment type="caution">
    <text evidence="2">The sequence shown here is derived from an EMBL/GenBank/DDBJ whole genome shotgun (WGS) entry which is preliminary data.</text>
</comment>
<dbReference type="Pfam" id="PF13643">
    <property type="entry name" value="DUF4145"/>
    <property type="match status" value="1"/>
</dbReference>
<dbReference type="InterPro" id="IPR025285">
    <property type="entry name" value="DUF4145"/>
</dbReference>
<accession>A0A0F9RNF4</accession>
<evidence type="ECO:0000259" key="1">
    <source>
        <dbReference type="Pfam" id="PF13643"/>
    </source>
</evidence>
<evidence type="ECO:0000313" key="2">
    <source>
        <dbReference type="EMBL" id="KKN51327.1"/>
    </source>
</evidence>
<proteinExistence type="predicted"/>
<reference evidence="2" key="1">
    <citation type="journal article" date="2015" name="Nature">
        <title>Complex archaea that bridge the gap between prokaryotes and eukaryotes.</title>
        <authorList>
            <person name="Spang A."/>
            <person name="Saw J.H."/>
            <person name="Jorgensen S.L."/>
            <person name="Zaremba-Niedzwiedzka K."/>
            <person name="Martijn J."/>
            <person name="Lind A.E."/>
            <person name="van Eijk R."/>
            <person name="Schleper C."/>
            <person name="Guy L."/>
            <person name="Ettema T.J."/>
        </authorList>
    </citation>
    <scope>NUCLEOTIDE SEQUENCE</scope>
</reference>
<name>A0A0F9RNF4_9ZZZZ</name>
<dbReference type="AlphaFoldDB" id="A0A0F9RNF4"/>